<protein>
    <submittedName>
        <fullName evidence="1">Uncharacterized protein</fullName>
    </submittedName>
</protein>
<dbReference type="AlphaFoldDB" id="A0A0G4HE37"/>
<dbReference type="EMBL" id="CDMZ01002377">
    <property type="protein sequence ID" value="CEM42103.1"/>
    <property type="molecule type" value="Genomic_DNA"/>
</dbReference>
<proteinExistence type="predicted"/>
<gene>
    <name evidence="1" type="ORF">Cvel_26504</name>
</gene>
<reference evidence="1" key="1">
    <citation type="submission" date="2014-11" db="EMBL/GenBank/DDBJ databases">
        <authorList>
            <person name="Otto D Thomas"/>
            <person name="Naeem Raeece"/>
        </authorList>
    </citation>
    <scope>NUCLEOTIDE SEQUENCE</scope>
</reference>
<name>A0A0G4HE37_9ALVE</name>
<dbReference type="PhylomeDB" id="A0A0G4HE37"/>
<dbReference type="VEuPathDB" id="CryptoDB:Cvel_26504"/>
<accession>A0A0G4HE37</accession>
<sequence>MKPSARTSKNGREFKVEGYKLPDLGLGGKFDLNSAEFFKLSDLDFGLLAKQEKGSCLAFECPAPFVPALNASESRCLNKDGDNEEKTVCTEELCCRWWITPIPAATPDNFGFFNIKANTVGGWVTRSSGDDDKFRGSVTRSFDPEVIFDPMAGDINSRFDFSDSGLVSWTPLNQPADGFVNDRAFISIGDLVDGQPIDEVIDPRITSDSKCAFARVDTSAGGDFVEKVVLENLSRSTVIGTGSVVEGVTVETLSTTFFPSPDGKKYLTNLDQTPAYIVETGRLFRLGGAVVREGDPVPESLGLEIPGTLTWGSGNNGPITYQDINNQGDTIVYVKVDNGTEELRTVWLGEVAVFQGGVTCFDFDSAVLTCEEQLARETNSPPNPSVAINSDGDWFMNIRYGPDGVGYTVFNGEVIVGTGIDIDTNGDGTPDRGVCGVPSRGTISERNADGTVDVYQLVVFGAVGVYDCDVESGNFALHAFTVKVDEGKGKKEKKKNSKQGGLDLASLGKFELADLEKALRKFDPKG</sequence>
<evidence type="ECO:0000313" key="1">
    <source>
        <dbReference type="EMBL" id="CEM42103.1"/>
    </source>
</evidence>
<organism evidence="1">
    <name type="scientific">Chromera velia CCMP2878</name>
    <dbReference type="NCBI Taxonomy" id="1169474"/>
    <lineage>
        <taxon>Eukaryota</taxon>
        <taxon>Sar</taxon>
        <taxon>Alveolata</taxon>
        <taxon>Colpodellida</taxon>
        <taxon>Chromeraceae</taxon>
        <taxon>Chromera</taxon>
    </lineage>
</organism>